<sequence>MHFMNTQPPLRQSGITLIESLIAIIIAALGILGILGAQMRTLTDTQTTVRRAQAIRLIEDLSERMKVNPNAASDISAYVSAFSAEPSPGDCQSASCTHAQLAAFDLGSWKQSVKNRLPLGQASIFLASGETTDSNRRQLGIMIAWRENERDIANTQDKKIYRDNIDATKVLATDGSGTLNAGSDTSDAAQTCPANYTCHLQYITVAARCAPYFGGDAAAVKAQYFCPGA</sequence>
<evidence type="ECO:0000313" key="4">
    <source>
        <dbReference type="Proteomes" id="UP001240697"/>
    </source>
</evidence>
<accession>A0ABY8SWM1</accession>
<keyword evidence="4" id="KW-1185">Reference proteome</keyword>
<dbReference type="Pfam" id="PF07963">
    <property type="entry name" value="N_methyl"/>
    <property type="match status" value="1"/>
</dbReference>
<evidence type="ECO:0000313" key="3">
    <source>
        <dbReference type="EMBL" id="WHS66641.1"/>
    </source>
</evidence>
<keyword evidence="1" id="KW-0812">Transmembrane</keyword>
<dbReference type="Pfam" id="PF22150">
    <property type="entry name" value="Tt1218-like"/>
    <property type="match status" value="1"/>
</dbReference>
<organism evidence="3 4">
    <name type="scientific">Comamonas resistens</name>
    <dbReference type="NCBI Taxonomy" id="3046670"/>
    <lineage>
        <taxon>Bacteria</taxon>
        <taxon>Pseudomonadati</taxon>
        <taxon>Pseudomonadota</taxon>
        <taxon>Betaproteobacteria</taxon>
        <taxon>Burkholderiales</taxon>
        <taxon>Comamonadaceae</taxon>
        <taxon>Comamonas</taxon>
    </lineage>
</organism>
<dbReference type="InterPro" id="IPR012902">
    <property type="entry name" value="N_methyl_site"/>
</dbReference>
<keyword evidence="1" id="KW-0472">Membrane</keyword>
<name>A0ABY8SWM1_9BURK</name>
<feature type="transmembrane region" description="Helical" evidence="1">
    <location>
        <begin position="15"/>
        <end position="37"/>
    </location>
</feature>
<proteinExistence type="predicted"/>
<dbReference type="NCBIfam" id="TIGR02523">
    <property type="entry name" value="type_IV_pilV"/>
    <property type="match status" value="1"/>
</dbReference>
<reference evidence="3 4" key="1">
    <citation type="submission" date="2023-05" db="EMBL/GenBank/DDBJ databases">
        <authorList>
            <person name="Yin Y."/>
            <person name="Lu Z."/>
        </authorList>
    </citation>
    <scope>NUCLEOTIDE SEQUENCE [LARGE SCALE GENOMIC DNA]</scope>
    <source>
        <strain evidence="3 4">ZM22</strain>
    </source>
</reference>
<dbReference type="PROSITE" id="PS00409">
    <property type="entry name" value="PROKAR_NTER_METHYL"/>
    <property type="match status" value="1"/>
</dbReference>
<keyword evidence="1" id="KW-1133">Transmembrane helix</keyword>
<evidence type="ECO:0000256" key="1">
    <source>
        <dbReference type="SAM" id="Phobius"/>
    </source>
</evidence>
<dbReference type="Proteomes" id="UP001240697">
    <property type="component" value="Chromosome"/>
</dbReference>
<dbReference type="RefSeq" id="WP_283487716.1">
    <property type="nucleotide sequence ID" value="NZ_CP125947.1"/>
</dbReference>
<protein>
    <submittedName>
        <fullName evidence="3">Type IV pilus modification protein PilV</fullName>
    </submittedName>
</protein>
<dbReference type="InterPro" id="IPR013362">
    <property type="entry name" value="Pilus_4_PilV"/>
</dbReference>
<evidence type="ECO:0000259" key="2">
    <source>
        <dbReference type="Pfam" id="PF22150"/>
    </source>
</evidence>
<feature type="domain" description="Type IV pilin Tt1218-like" evidence="2">
    <location>
        <begin position="38"/>
        <end position="106"/>
    </location>
</feature>
<dbReference type="EMBL" id="CP125947">
    <property type="protein sequence ID" value="WHS66641.1"/>
    <property type="molecule type" value="Genomic_DNA"/>
</dbReference>
<gene>
    <name evidence="3" type="primary">pilV</name>
    <name evidence="3" type="ORF">QMY55_05760</name>
</gene>
<dbReference type="InterPro" id="IPR054402">
    <property type="entry name" value="Tt1218-like_dom"/>
</dbReference>